<dbReference type="GO" id="GO:0004527">
    <property type="term" value="F:exonuclease activity"/>
    <property type="evidence" value="ECO:0007669"/>
    <property type="project" value="UniProtKB-KW"/>
</dbReference>
<evidence type="ECO:0000256" key="1">
    <source>
        <dbReference type="SAM" id="Coils"/>
    </source>
</evidence>
<feature type="compositionally biased region" description="Basic and acidic residues" evidence="2">
    <location>
        <begin position="824"/>
        <end position="836"/>
    </location>
</feature>
<accession>A0A238ZSD6</accession>
<feature type="region of interest" description="Disordered" evidence="2">
    <location>
        <begin position="543"/>
        <end position="562"/>
    </location>
</feature>
<evidence type="ECO:0000313" key="4">
    <source>
        <dbReference type="Proteomes" id="UP000198403"/>
    </source>
</evidence>
<feature type="region of interest" description="Disordered" evidence="2">
    <location>
        <begin position="488"/>
        <end position="517"/>
    </location>
</feature>
<feature type="region of interest" description="Disordered" evidence="2">
    <location>
        <begin position="969"/>
        <end position="1009"/>
    </location>
</feature>
<dbReference type="RefSeq" id="WP_089338564.1">
    <property type="nucleotide sequence ID" value="NZ_FZNO01000032.1"/>
</dbReference>
<protein>
    <submittedName>
        <fullName evidence="3">Putative exonuclease SbcCD, C subunit</fullName>
    </submittedName>
</protein>
<sequence length="1385" mass="145730">MSIDATIGLFSDDDLVPQAGHPDRFGRRWRLVGAGLSDVWRYGDLLLPAASGRLLLRGPNGTGKTTALEALWPYLLDLNAQRLAAGKARPTSLSQLMREGAIGRRRYGYVWLTFAGPGSEGDWSFGVRLQFSEGASPPVRVVPFTVPGVPGTDVPLRAAGRAPLMAEEFTAAVEAAGGQVFADEEDYVEHLARRVWGTSAAELRLLATRLRELRNPSLLGEVSPRGAADALRASLPGVSDDVISATADALVESDATREAFRRDSDAASVLGEFADAWTGHVVDVSRAAVADARAAAETATRARGEVGKAGKALEAARKAAEEARIAHQRLQEELRDLEAEIKALERSDEYKAAGRLKDLQATADAQSAQARGSLTRLADAAAAARRRGAALRRAAADLAEDLAEQTAAAAAADPHASVEPLLTVADRPRAVETAGDTTADPGPALRVTADPAALEATAASWTALATTHRTQAADAKLALTDHQQVATADDAARRAREEATATGERADRERATADRAGQAARTAAATLVERLAGWATEHPDLTVPLAGTEDTDDPGDDGARSGWSVEDVTELAGAEPNQVLATADELHAATQRTAAAAAAAARRDADFEAARAEALRAEAGDQRMNAAELRAGKLLPLPRPEWAGPGDDTVAFAAALDWAVDFTDPTERALLEAALAASGALGAALTNRGAASSRWQVSPTGPDVDRSLADLVTVDADHPLAPTAAAVLARIALADTAAAAPETAALAVGRDGTFRAGVLHGRVPGALDRAALPPARHLGARQRLAAAVAEAERLEQEADRLEQDATELDAQVRALRKQARDVEQRAARFPERESLRGAEATRVAAEGTARSAAIAAEEADAAASRAAEEAQRAREDWVGRTRARGLPPDMEQLAVLRERGAETARALQAAAAPVAGKLRARLVALLRETAEDVSATAALPGLRATAQSAVDTAARTDQTLRTLREVSGPAAERAVRRYTEATQRESELRPQLGTADALERSTAGEEGVASERLAAAESRLEEVQPAAAAARTALRSLLGVPGVEDVVLGGAPLADDDGLLEQVDAALAGRSSAARKTLRERYDVARTRLAGLWTLDPGDDDRLDTFVLTHTDAVYTPPQAARHAHSLADRAEAALAAAEETALRDFVIGRLPSAIGVAWTRQRDWVDDVNRKMKTAAASSGVGVQVRVTLRDDLPAASRTVHELSCRVADADRTPEQKQQVGDALQALIAAADGETMTERLADAVDVRQWVDVAYYVTRPGAEPRRWGPKTGLSGGERRLIVLAPMLAAVAAAYDKFGEAGLRLAALDEVPAEVDERGREGLARFIAELDLDLVCTSYLWDGAPAAWDGIDAHDLEVAPDGLVVAFPMLVRGLLPLPGDPDAAPA</sequence>
<feature type="compositionally biased region" description="Basic and acidic residues" evidence="2">
    <location>
        <begin position="490"/>
        <end position="513"/>
    </location>
</feature>
<feature type="coiled-coil region" evidence="1">
    <location>
        <begin position="313"/>
        <end position="347"/>
    </location>
</feature>
<keyword evidence="4" id="KW-1185">Reference proteome</keyword>
<name>A0A238ZSD6_9ACTN</name>
<evidence type="ECO:0000313" key="3">
    <source>
        <dbReference type="EMBL" id="SNR86109.1"/>
    </source>
</evidence>
<keyword evidence="3" id="KW-0540">Nuclease</keyword>
<dbReference type="Gene3D" id="3.40.50.300">
    <property type="entry name" value="P-loop containing nucleotide triphosphate hydrolases"/>
    <property type="match status" value="1"/>
</dbReference>
<dbReference type="OrthoDB" id="8527901at2"/>
<dbReference type="Proteomes" id="UP000198403">
    <property type="component" value="Unassembled WGS sequence"/>
</dbReference>
<feature type="region of interest" description="Disordered" evidence="2">
    <location>
        <begin position="824"/>
        <end position="843"/>
    </location>
</feature>
<keyword evidence="3" id="KW-0269">Exonuclease</keyword>
<dbReference type="InterPro" id="IPR027417">
    <property type="entry name" value="P-loop_NTPase"/>
</dbReference>
<organism evidence="3 4">
    <name type="scientific">Blastococcus mobilis</name>
    <dbReference type="NCBI Taxonomy" id="1938746"/>
    <lineage>
        <taxon>Bacteria</taxon>
        <taxon>Bacillati</taxon>
        <taxon>Actinomycetota</taxon>
        <taxon>Actinomycetes</taxon>
        <taxon>Geodermatophilales</taxon>
        <taxon>Geodermatophilaceae</taxon>
        <taxon>Blastococcus</taxon>
    </lineage>
</organism>
<dbReference type="EMBL" id="FZNO01000032">
    <property type="protein sequence ID" value="SNR86109.1"/>
    <property type="molecule type" value="Genomic_DNA"/>
</dbReference>
<keyword evidence="3" id="KW-0378">Hydrolase</keyword>
<dbReference type="SUPFAM" id="SSF52540">
    <property type="entry name" value="P-loop containing nucleoside triphosphate hydrolases"/>
    <property type="match status" value="1"/>
</dbReference>
<reference evidence="3 4" key="1">
    <citation type="submission" date="2017-06" db="EMBL/GenBank/DDBJ databases">
        <authorList>
            <person name="Kim H.J."/>
            <person name="Triplett B.A."/>
        </authorList>
    </citation>
    <scope>NUCLEOTIDE SEQUENCE [LARGE SCALE GENOMIC DNA]</scope>
    <source>
        <strain evidence="3 4">DSM 44272</strain>
    </source>
</reference>
<feature type="compositionally biased region" description="Basic and acidic residues" evidence="2">
    <location>
        <begin position="973"/>
        <end position="988"/>
    </location>
</feature>
<gene>
    <name evidence="3" type="ORF">SAMN06272737_13227</name>
</gene>
<proteinExistence type="predicted"/>
<evidence type="ECO:0000256" key="2">
    <source>
        <dbReference type="SAM" id="MobiDB-lite"/>
    </source>
</evidence>
<dbReference type="Pfam" id="PF13558">
    <property type="entry name" value="SbcC_Walker_B"/>
    <property type="match status" value="1"/>
</dbReference>
<keyword evidence="1" id="KW-0175">Coiled coil</keyword>